<reference evidence="4" key="1">
    <citation type="submission" date="2022-12" db="EMBL/GenBank/DDBJ databases">
        <title>Isolation and characterisation of novel Methanocorpusculum spp. from native Australian herbivores indicates the genus is ancestrally host-associated.</title>
        <authorList>
            <person name="Volmer J.G."/>
            <person name="Soo R.M."/>
            <person name="Evans P.N."/>
            <person name="Hoedt E.C."/>
            <person name="Astorga Alsina A.L."/>
            <person name="Woodcroft B.J."/>
            <person name="Tyson G.W."/>
            <person name="Hugenholtz P."/>
            <person name="Morrison M."/>
        </authorList>
    </citation>
    <scope>NUCLEOTIDE SEQUENCE</scope>
    <source>
        <strain evidence="4">CW153</strain>
    </source>
</reference>
<dbReference type="InterPro" id="IPR012960">
    <property type="entry name" value="Dyskerin-like"/>
</dbReference>
<dbReference type="SUPFAM" id="SSF88697">
    <property type="entry name" value="PUA domain-like"/>
    <property type="match status" value="1"/>
</dbReference>
<sequence length="283" mass="30933">MSYTGVLLVDKPRGPSSHQVAAWVGEMLKSSVGHSGTLDPMVSGVLVVMLGKAVRLAPLLLLHEKEYVACLRLHADVPREQVEEAVKQFTGRVYQRPPRRSAVKRALRIRVIHRIELLDMQDRLVLIRVRCEAGTYIRSLCVHIGRVLGCGSQMIELRRTRSGGFSVEDTHTLHEIRDAVERGDRDAIQSMLLPPEEAIMDIPKIVVRPGAADAVSHGAILAGVGVLRCDPFVRGQSVAVVSEEGILIALGEALRDSAKFVCGEPGFVARSTRVFVSPSDANK</sequence>
<feature type="domain" description="Dyskerin-like" evidence="3">
    <location>
        <begin position="1"/>
        <end position="21"/>
    </location>
</feature>
<name>A0ABT4ING8_9EURY</name>
<evidence type="ECO:0000259" key="2">
    <source>
        <dbReference type="SMART" id="SM00359"/>
    </source>
</evidence>
<dbReference type="Pfam" id="PF01472">
    <property type="entry name" value="PUA"/>
    <property type="match status" value="1"/>
</dbReference>
<dbReference type="RefSeq" id="WP_268923566.1">
    <property type="nucleotide sequence ID" value="NZ_JAPTGC010000014.1"/>
</dbReference>
<dbReference type="InterPro" id="IPR020103">
    <property type="entry name" value="PsdUridine_synth_cat_dom_sf"/>
</dbReference>
<dbReference type="Proteomes" id="UP001141336">
    <property type="component" value="Unassembled WGS sequence"/>
</dbReference>
<dbReference type="Gene3D" id="3.30.2350.10">
    <property type="entry name" value="Pseudouridine synthase"/>
    <property type="match status" value="1"/>
</dbReference>
<dbReference type="GO" id="GO:0016853">
    <property type="term" value="F:isomerase activity"/>
    <property type="evidence" value="ECO:0007669"/>
    <property type="project" value="UniProtKB-KW"/>
</dbReference>
<comment type="caution">
    <text evidence="4">The sequence shown here is derived from an EMBL/GenBank/DDBJ whole genome shotgun (WGS) entry which is preliminary data.</text>
</comment>
<dbReference type="InterPro" id="IPR015947">
    <property type="entry name" value="PUA-like_sf"/>
</dbReference>
<proteinExistence type="predicted"/>
<dbReference type="PANTHER" id="PTHR23127">
    <property type="entry name" value="CENTROMERE/MICROTUBULE BINDING PROTEIN CBF5"/>
    <property type="match status" value="1"/>
</dbReference>
<dbReference type="EMBL" id="JAPTGC010000014">
    <property type="protein sequence ID" value="MCZ0863304.1"/>
    <property type="molecule type" value="Genomic_DNA"/>
</dbReference>
<dbReference type="PROSITE" id="PS50890">
    <property type="entry name" value="PUA"/>
    <property type="match status" value="1"/>
</dbReference>
<keyword evidence="1 4" id="KW-0413">Isomerase</keyword>
<feature type="domain" description="PUA" evidence="2">
    <location>
        <begin position="203"/>
        <end position="276"/>
    </location>
</feature>
<protein>
    <submittedName>
        <fullName evidence="4">RNA-guided pseudouridylation complex pseudouridine synthase subunit Cbf5</fullName>
        <ecNumber evidence="4">5.4.99.-</ecNumber>
    </submittedName>
</protein>
<dbReference type="Gene3D" id="2.30.130.10">
    <property type="entry name" value="PUA domain"/>
    <property type="match status" value="1"/>
</dbReference>
<dbReference type="EC" id="5.4.99.-" evidence="4"/>
<dbReference type="InterPro" id="IPR004802">
    <property type="entry name" value="tRNA_PsdUridine_synth_B_fam"/>
</dbReference>
<dbReference type="InterPro" id="IPR002478">
    <property type="entry name" value="PUA"/>
</dbReference>
<dbReference type="Pfam" id="PF16198">
    <property type="entry name" value="TruB_C_2"/>
    <property type="match status" value="1"/>
</dbReference>
<dbReference type="NCBIfam" id="NF003280">
    <property type="entry name" value="PRK04270.1"/>
    <property type="match status" value="1"/>
</dbReference>
<dbReference type="PANTHER" id="PTHR23127:SF0">
    <property type="entry name" value="H_ACA RIBONUCLEOPROTEIN COMPLEX SUBUNIT DKC1"/>
    <property type="match status" value="1"/>
</dbReference>
<dbReference type="InterPro" id="IPR032819">
    <property type="entry name" value="TruB_C"/>
</dbReference>
<keyword evidence="5" id="KW-1185">Reference proteome</keyword>
<dbReference type="InterPro" id="IPR002501">
    <property type="entry name" value="PsdUridine_synth_N"/>
</dbReference>
<evidence type="ECO:0000256" key="1">
    <source>
        <dbReference type="ARBA" id="ARBA00023235"/>
    </source>
</evidence>
<accession>A0ABT4ING8</accession>
<dbReference type="SUPFAM" id="SSF55120">
    <property type="entry name" value="Pseudouridine synthase"/>
    <property type="match status" value="1"/>
</dbReference>
<gene>
    <name evidence="4" type="ORF">O0S09_08610</name>
</gene>
<evidence type="ECO:0000313" key="5">
    <source>
        <dbReference type="Proteomes" id="UP001141336"/>
    </source>
</evidence>
<dbReference type="InterPro" id="IPR036974">
    <property type="entry name" value="PUA_sf"/>
</dbReference>
<dbReference type="SMART" id="SM00359">
    <property type="entry name" value="PUA"/>
    <property type="match status" value="1"/>
</dbReference>
<evidence type="ECO:0000313" key="4">
    <source>
        <dbReference type="EMBL" id="MCZ0863304.1"/>
    </source>
</evidence>
<organism evidence="4 5">
    <name type="scientific">Methanocorpusculum vombati</name>
    <dbReference type="NCBI Taxonomy" id="3002864"/>
    <lineage>
        <taxon>Archaea</taxon>
        <taxon>Methanobacteriati</taxon>
        <taxon>Methanobacteriota</taxon>
        <taxon>Stenosarchaea group</taxon>
        <taxon>Methanomicrobia</taxon>
        <taxon>Methanomicrobiales</taxon>
        <taxon>Methanocorpusculaceae</taxon>
        <taxon>Methanocorpusculum</taxon>
    </lineage>
</organism>
<evidence type="ECO:0000259" key="3">
    <source>
        <dbReference type="SMART" id="SM01136"/>
    </source>
</evidence>
<dbReference type="NCBIfam" id="TIGR00425">
    <property type="entry name" value="CBF5"/>
    <property type="match status" value="1"/>
</dbReference>
<dbReference type="Pfam" id="PF01509">
    <property type="entry name" value="TruB_N"/>
    <property type="match status" value="1"/>
</dbReference>
<dbReference type="SMART" id="SM01136">
    <property type="entry name" value="DKCLD"/>
    <property type="match status" value="1"/>
</dbReference>